<proteinExistence type="predicted"/>
<evidence type="ECO:0000256" key="13">
    <source>
        <dbReference type="ARBA" id="ARBA00037649"/>
    </source>
</evidence>
<evidence type="ECO:0000313" key="17">
    <source>
        <dbReference type="Proteomes" id="UP001595826"/>
    </source>
</evidence>
<evidence type="ECO:0000256" key="4">
    <source>
        <dbReference type="ARBA" id="ARBA00022512"/>
    </source>
</evidence>
<keyword evidence="12" id="KW-0624">Polysaccharide degradation</keyword>
<evidence type="ECO:0000256" key="14">
    <source>
        <dbReference type="ARBA" id="ARBA00042373"/>
    </source>
</evidence>
<organism evidence="16 17">
    <name type="scientific">Polaribacter marinivivus</name>
    <dbReference type="NCBI Taxonomy" id="1524260"/>
    <lineage>
        <taxon>Bacteria</taxon>
        <taxon>Pseudomonadati</taxon>
        <taxon>Bacteroidota</taxon>
        <taxon>Flavobacteriia</taxon>
        <taxon>Flavobacteriales</taxon>
        <taxon>Flavobacteriaceae</taxon>
    </lineage>
</organism>
<evidence type="ECO:0000256" key="5">
    <source>
        <dbReference type="ARBA" id="ARBA00022525"/>
    </source>
</evidence>
<comment type="subcellular location">
    <subcellularLocation>
        <location evidence="2">Cell membrane</location>
    </subcellularLocation>
    <subcellularLocation>
        <location evidence="1">Secreted</location>
        <location evidence="1">Cell wall</location>
    </subcellularLocation>
</comment>
<dbReference type="Proteomes" id="UP001595826">
    <property type="component" value="Unassembled WGS sequence"/>
</dbReference>
<keyword evidence="5" id="KW-0964">Secreted</keyword>
<dbReference type="GO" id="GO:0016787">
    <property type="term" value="F:hydrolase activity"/>
    <property type="evidence" value="ECO:0007669"/>
    <property type="project" value="UniProtKB-KW"/>
</dbReference>
<evidence type="ECO:0000256" key="2">
    <source>
        <dbReference type="ARBA" id="ARBA00004236"/>
    </source>
</evidence>
<dbReference type="Gene3D" id="3.20.20.80">
    <property type="entry name" value="Glycosidases"/>
    <property type="match status" value="1"/>
</dbReference>
<keyword evidence="10" id="KW-0119">Carbohydrate metabolism</keyword>
<accession>A0ABV8REB4</accession>
<dbReference type="PANTHER" id="PTHR16631">
    <property type="entry name" value="GLUCAN 1,3-BETA-GLUCOSIDASE"/>
    <property type="match status" value="1"/>
</dbReference>
<keyword evidence="3" id="KW-1003">Cell membrane</keyword>
<evidence type="ECO:0000256" key="11">
    <source>
        <dbReference type="ARBA" id="ARBA00023316"/>
    </source>
</evidence>
<evidence type="ECO:0000256" key="3">
    <source>
        <dbReference type="ARBA" id="ARBA00022475"/>
    </source>
</evidence>
<dbReference type="InterPro" id="IPR050732">
    <property type="entry name" value="Beta-glucan_modifiers"/>
</dbReference>
<evidence type="ECO:0000256" key="10">
    <source>
        <dbReference type="ARBA" id="ARBA00023277"/>
    </source>
</evidence>
<protein>
    <recommendedName>
        <fullName evidence="15">Endo-1,3-beta-glucanase btgC</fullName>
    </recommendedName>
    <alternativeName>
        <fullName evidence="14">Laminarinase btgC</fullName>
    </alternativeName>
</protein>
<keyword evidence="17" id="KW-1185">Reference proteome</keyword>
<comment type="caution">
    <text evidence="16">The sequence shown here is derived from an EMBL/GenBank/DDBJ whole genome shotgun (WGS) entry which is preliminary data.</text>
</comment>
<keyword evidence="8" id="KW-0472">Membrane</keyword>
<keyword evidence="4" id="KW-0134">Cell wall</keyword>
<dbReference type="InterPro" id="IPR000490">
    <property type="entry name" value="Glyco_hydro_17"/>
</dbReference>
<comment type="function">
    <text evidence="13">Glucanases play a role in cell expansion during growth, in cell-cell fusion during mating, and in spore release during sporulation. This enzyme may be involved in beta-glucan degradation. Active on laminarin and lichenan.</text>
</comment>
<keyword evidence="11" id="KW-0961">Cell wall biogenesis/degradation</keyword>
<evidence type="ECO:0000256" key="12">
    <source>
        <dbReference type="ARBA" id="ARBA00023326"/>
    </source>
</evidence>
<evidence type="ECO:0000256" key="15">
    <source>
        <dbReference type="ARBA" id="ARBA00043078"/>
    </source>
</evidence>
<gene>
    <name evidence="16" type="ORF">ACFOWD_11980</name>
</gene>
<keyword evidence="7 16" id="KW-0378">Hydrolase</keyword>
<keyword evidence="6" id="KW-0732">Signal</keyword>
<dbReference type="InterPro" id="IPR017853">
    <property type="entry name" value="GH"/>
</dbReference>
<evidence type="ECO:0000256" key="7">
    <source>
        <dbReference type="ARBA" id="ARBA00022801"/>
    </source>
</evidence>
<sequence>MSYREGRKFLIENLQISEHTGVDFSDYTSEKDLKKLWRETLDAGMHGICFSMYEDGQEPGDTITEEQVERRVKILKPYAKWIRSFSCIEGNENIPRIAKKHGMKNLVGAWLGDDMEKNEEEIAGLIQLAKEGCVDIAAVGNEVMYRKDLTEQQLIDYIWRVKDALKDLDIPVGYVDAYYEFSHRPAITNSCDVILANCYPYWEGCSIEHSLAHMQQMFSQASHAANGKKVIITETGWPSQGSSLGGAHSNAENTMKYFINTQAWSAKDDIEVFYFSSFDESWKVGAEGDVGAYWGLWDKNENLKF</sequence>
<keyword evidence="9" id="KW-0325">Glycoprotein</keyword>
<dbReference type="PANTHER" id="PTHR16631:SF17">
    <property type="entry name" value="GLUCAN ENDO-1,3-BETA-GLUCOSIDASE BTGC"/>
    <property type="match status" value="1"/>
</dbReference>
<evidence type="ECO:0000256" key="9">
    <source>
        <dbReference type="ARBA" id="ARBA00023180"/>
    </source>
</evidence>
<name>A0ABV8REB4_9FLAO</name>
<dbReference type="RefSeq" id="WP_377410851.1">
    <property type="nucleotide sequence ID" value="NZ_JBHSCY010000002.1"/>
</dbReference>
<dbReference type="Pfam" id="PF00332">
    <property type="entry name" value="Glyco_hydro_17"/>
    <property type="match status" value="1"/>
</dbReference>
<evidence type="ECO:0000313" key="16">
    <source>
        <dbReference type="EMBL" id="MFC4269629.1"/>
    </source>
</evidence>
<evidence type="ECO:0000256" key="6">
    <source>
        <dbReference type="ARBA" id="ARBA00022729"/>
    </source>
</evidence>
<evidence type="ECO:0000256" key="1">
    <source>
        <dbReference type="ARBA" id="ARBA00004191"/>
    </source>
</evidence>
<dbReference type="SUPFAM" id="SSF51445">
    <property type="entry name" value="(Trans)glycosidases"/>
    <property type="match status" value="1"/>
</dbReference>
<dbReference type="EMBL" id="JBHSCY010000002">
    <property type="protein sequence ID" value="MFC4269629.1"/>
    <property type="molecule type" value="Genomic_DNA"/>
</dbReference>
<evidence type="ECO:0000256" key="8">
    <source>
        <dbReference type="ARBA" id="ARBA00023136"/>
    </source>
</evidence>
<reference evidence="17" key="1">
    <citation type="journal article" date="2019" name="Int. J. Syst. Evol. Microbiol.">
        <title>The Global Catalogue of Microorganisms (GCM) 10K type strain sequencing project: providing services to taxonomists for standard genome sequencing and annotation.</title>
        <authorList>
            <consortium name="The Broad Institute Genomics Platform"/>
            <consortium name="The Broad Institute Genome Sequencing Center for Infectious Disease"/>
            <person name="Wu L."/>
            <person name="Ma J."/>
        </authorList>
    </citation>
    <scope>NUCLEOTIDE SEQUENCE [LARGE SCALE GENOMIC DNA]</scope>
    <source>
        <strain evidence="17">CECT 8655</strain>
    </source>
</reference>